<organism evidence="1">
    <name type="scientific">freshwater metagenome</name>
    <dbReference type="NCBI Taxonomy" id="449393"/>
    <lineage>
        <taxon>unclassified sequences</taxon>
        <taxon>metagenomes</taxon>
        <taxon>ecological metagenomes</taxon>
    </lineage>
</organism>
<reference evidence="1" key="1">
    <citation type="submission" date="2020-05" db="EMBL/GenBank/DDBJ databases">
        <authorList>
            <person name="Chiriac C."/>
            <person name="Salcher M."/>
            <person name="Ghai R."/>
            <person name="Kavagutti S V."/>
        </authorList>
    </citation>
    <scope>NUCLEOTIDE SEQUENCE</scope>
</reference>
<sequence>MPFLMTHFYPAGTAEQYAVVLGAVHPDGLLPAGQLSSAAGPCDGGWVISAIWESRQAFETFVADRLMPALSGVEGGFTTAPEEHLADLTLYQTA</sequence>
<name>A0A6J7PD18_9ZZZZ</name>
<dbReference type="AlphaFoldDB" id="A0A6J7PD18"/>
<proteinExistence type="predicted"/>
<protein>
    <submittedName>
        <fullName evidence="1">Unannotated protein</fullName>
    </submittedName>
</protein>
<gene>
    <name evidence="1" type="ORF">UFOPK3992_00788</name>
</gene>
<accession>A0A6J7PD18</accession>
<dbReference type="EMBL" id="CAFBOZ010000096">
    <property type="protein sequence ID" value="CAB5003307.1"/>
    <property type="molecule type" value="Genomic_DNA"/>
</dbReference>
<evidence type="ECO:0000313" key="1">
    <source>
        <dbReference type="EMBL" id="CAB5003307.1"/>
    </source>
</evidence>